<name>A0A4P9Y7J5_9FUNG</name>
<evidence type="ECO:0000256" key="4">
    <source>
        <dbReference type="ARBA" id="ARBA00022490"/>
    </source>
</evidence>
<keyword evidence="5" id="KW-0597">Phosphoprotein</keyword>
<dbReference type="InterPro" id="IPR040557">
    <property type="entry name" value="VIP1_N"/>
</dbReference>
<dbReference type="GO" id="GO:0006020">
    <property type="term" value="P:inositol metabolic process"/>
    <property type="evidence" value="ECO:0007669"/>
    <property type="project" value="TreeGrafter"/>
</dbReference>
<comment type="catalytic activity">
    <reaction evidence="12">
        <text>1D-myo-inositol hexakisphosphate + ATP = 1-diphospho-1D-myo-inositol 2,3,4,5,6-pentakisphosphate + ADP</text>
        <dbReference type="Rhea" id="RHEA:37459"/>
        <dbReference type="ChEBI" id="CHEBI:30616"/>
        <dbReference type="ChEBI" id="CHEBI:58130"/>
        <dbReference type="ChEBI" id="CHEBI:74946"/>
        <dbReference type="ChEBI" id="CHEBI:456216"/>
        <dbReference type="EC" id="2.7.4.24"/>
    </reaction>
    <physiologicalReaction direction="left-to-right" evidence="12">
        <dbReference type="Rhea" id="RHEA:37460"/>
    </physiologicalReaction>
</comment>
<dbReference type="Gene3D" id="3.30.470.20">
    <property type="entry name" value="ATP-grasp fold, B domain"/>
    <property type="match status" value="1"/>
</dbReference>
<dbReference type="GO" id="GO:0005856">
    <property type="term" value="C:cytoskeleton"/>
    <property type="evidence" value="ECO:0007669"/>
    <property type="project" value="UniProtKB-SubCell"/>
</dbReference>
<comment type="catalytic activity">
    <reaction evidence="11">
        <text>5-diphospho-1D-myo-inositol 1,2,3,4,6-pentakisphosphate + ATP + H(+) = 1,5-bis(diphospho)-1D-myo-inositol 2,3,4,6-tetrakisphosphate + ADP</text>
        <dbReference type="Rhea" id="RHEA:10276"/>
        <dbReference type="ChEBI" id="CHEBI:15378"/>
        <dbReference type="ChEBI" id="CHEBI:30616"/>
        <dbReference type="ChEBI" id="CHEBI:58628"/>
        <dbReference type="ChEBI" id="CHEBI:77983"/>
        <dbReference type="ChEBI" id="CHEBI:456216"/>
        <dbReference type="EC" id="2.7.4.24"/>
    </reaction>
    <physiologicalReaction direction="left-to-right" evidence="11">
        <dbReference type="Rhea" id="RHEA:10277"/>
    </physiologicalReaction>
</comment>
<dbReference type="FunFam" id="3.40.50.11950:FF:000002">
    <property type="entry name" value="Inositol hexakisphosphate and diphosphoinositol-pentakisphosphate kinase"/>
    <property type="match status" value="1"/>
</dbReference>
<evidence type="ECO:0000256" key="9">
    <source>
        <dbReference type="ARBA" id="ARBA00022840"/>
    </source>
</evidence>
<evidence type="ECO:0000256" key="12">
    <source>
        <dbReference type="ARBA" id="ARBA00034629"/>
    </source>
</evidence>
<comment type="subcellular location">
    <subcellularLocation>
        <location evidence="1">Cytoplasm</location>
        <location evidence="1">Cytoskeleton</location>
    </subcellularLocation>
</comment>
<evidence type="ECO:0000256" key="2">
    <source>
        <dbReference type="ARBA" id="ARBA00005609"/>
    </source>
</evidence>
<evidence type="ECO:0000256" key="1">
    <source>
        <dbReference type="ARBA" id="ARBA00004245"/>
    </source>
</evidence>
<proteinExistence type="inferred from homology"/>
<evidence type="ECO:0000256" key="13">
    <source>
        <dbReference type="ARBA" id="ARBA00071668"/>
    </source>
</evidence>
<protein>
    <recommendedName>
        <fullName evidence="13">Inositol hexakisphosphate and diphosphoinositol-pentakisphosphate kinase</fullName>
        <ecNumber evidence="3">2.7.4.24</ecNumber>
    </recommendedName>
    <alternativeName>
        <fullName evidence="14">InsP6 and PP-IP5 kinase</fullName>
    </alternativeName>
</protein>
<keyword evidence="4" id="KW-0963">Cytoplasm</keyword>
<dbReference type="EC" id="2.7.4.24" evidence="3"/>
<evidence type="ECO:0000259" key="16">
    <source>
        <dbReference type="Pfam" id="PF18086"/>
    </source>
</evidence>
<accession>A0A4P9Y7J5</accession>
<dbReference type="PANTHER" id="PTHR12750">
    <property type="entry name" value="DIPHOSPHOINOSITOL PENTAKISPHOSPHATE KINASE"/>
    <property type="match status" value="1"/>
</dbReference>
<keyword evidence="7" id="KW-0547">Nucleotide-binding</keyword>
<evidence type="ECO:0000313" key="17">
    <source>
        <dbReference type="EMBL" id="RKP14231.1"/>
    </source>
</evidence>
<reference evidence="18" key="1">
    <citation type="journal article" date="2018" name="Nat. Microbiol.">
        <title>Leveraging single-cell genomics to expand the fungal tree of life.</title>
        <authorList>
            <person name="Ahrendt S.R."/>
            <person name="Quandt C.A."/>
            <person name="Ciobanu D."/>
            <person name="Clum A."/>
            <person name="Salamov A."/>
            <person name="Andreopoulos B."/>
            <person name="Cheng J.F."/>
            <person name="Woyke T."/>
            <person name="Pelin A."/>
            <person name="Henrissat B."/>
            <person name="Reynolds N.K."/>
            <person name="Benny G.L."/>
            <person name="Smith M.E."/>
            <person name="James T.Y."/>
            <person name="Grigoriev I.V."/>
        </authorList>
    </citation>
    <scope>NUCLEOTIDE SEQUENCE [LARGE SCALE GENOMIC DNA]</scope>
</reference>
<evidence type="ECO:0000256" key="11">
    <source>
        <dbReference type="ARBA" id="ARBA00033696"/>
    </source>
</evidence>
<evidence type="ECO:0000256" key="10">
    <source>
        <dbReference type="ARBA" id="ARBA00023212"/>
    </source>
</evidence>
<evidence type="ECO:0000256" key="7">
    <source>
        <dbReference type="ARBA" id="ARBA00022741"/>
    </source>
</evidence>
<keyword evidence="9" id="KW-0067">ATP-binding</keyword>
<comment type="similarity">
    <text evidence="2">Belongs to the histidine acid phosphatase family. VIP1 subfamily.</text>
</comment>
<feature type="domain" description="VIP1 N-terminal" evidence="16">
    <location>
        <begin position="3"/>
        <end position="91"/>
    </location>
</feature>
<keyword evidence="18" id="KW-1185">Reference proteome</keyword>
<evidence type="ECO:0000256" key="3">
    <source>
        <dbReference type="ARBA" id="ARBA00012893"/>
    </source>
</evidence>
<dbReference type="Gene3D" id="3.40.50.11950">
    <property type="match status" value="1"/>
</dbReference>
<evidence type="ECO:0000256" key="6">
    <source>
        <dbReference type="ARBA" id="ARBA00022679"/>
    </source>
</evidence>
<dbReference type="GO" id="GO:0052723">
    <property type="term" value="F:inositol hexakisphosphate 1-kinase activity"/>
    <property type="evidence" value="ECO:0007669"/>
    <property type="project" value="UniProtKB-ARBA"/>
</dbReference>
<keyword evidence="6" id="KW-0808">Transferase</keyword>
<organism evidence="17 18">
    <name type="scientific">Piptocephalis cylindrospora</name>
    <dbReference type="NCBI Taxonomy" id="1907219"/>
    <lineage>
        <taxon>Eukaryota</taxon>
        <taxon>Fungi</taxon>
        <taxon>Fungi incertae sedis</taxon>
        <taxon>Zoopagomycota</taxon>
        <taxon>Zoopagomycotina</taxon>
        <taxon>Zoopagomycetes</taxon>
        <taxon>Zoopagales</taxon>
        <taxon>Piptocephalidaceae</taxon>
        <taxon>Piptocephalis</taxon>
    </lineage>
</organism>
<dbReference type="GO" id="GO:0032958">
    <property type="term" value="P:inositol phosphate biosynthetic process"/>
    <property type="evidence" value="ECO:0007669"/>
    <property type="project" value="TreeGrafter"/>
</dbReference>
<dbReference type="Pfam" id="PF18086">
    <property type="entry name" value="PPIP5K2_N"/>
    <property type="match status" value="1"/>
</dbReference>
<dbReference type="SUPFAM" id="SSF56059">
    <property type="entry name" value="Glutathione synthetase ATP-binding domain-like"/>
    <property type="match status" value="1"/>
</dbReference>
<feature type="domain" description="ATP-grasp fold RimK-type" evidence="15">
    <location>
        <begin position="222"/>
        <end position="314"/>
    </location>
</feature>
<dbReference type="Proteomes" id="UP000267251">
    <property type="component" value="Unassembled WGS sequence"/>
</dbReference>
<feature type="non-terminal residue" evidence="17">
    <location>
        <position position="1"/>
    </location>
</feature>
<dbReference type="GO" id="GO:0033857">
    <property type="term" value="F:5-diphosphoinositol pentakisphosphate 1-kinase activity"/>
    <property type="evidence" value="ECO:0007669"/>
    <property type="project" value="TreeGrafter"/>
</dbReference>
<dbReference type="AlphaFoldDB" id="A0A4P9Y7J5"/>
<dbReference type="GO" id="GO:0005829">
    <property type="term" value="C:cytosol"/>
    <property type="evidence" value="ECO:0007669"/>
    <property type="project" value="TreeGrafter"/>
</dbReference>
<evidence type="ECO:0000313" key="18">
    <source>
        <dbReference type="Proteomes" id="UP000267251"/>
    </source>
</evidence>
<evidence type="ECO:0000256" key="14">
    <source>
        <dbReference type="ARBA" id="ARBA00075553"/>
    </source>
</evidence>
<dbReference type="EMBL" id="KZ987864">
    <property type="protein sequence ID" value="RKP14231.1"/>
    <property type="molecule type" value="Genomic_DNA"/>
</dbReference>
<dbReference type="InterPro" id="IPR013651">
    <property type="entry name" value="ATP-grasp_RimK-type"/>
</dbReference>
<dbReference type="Pfam" id="PF08443">
    <property type="entry name" value="RimK"/>
    <property type="match status" value="1"/>
</dbReference>
<dbReference type="FunFam" id="3.30.470.20:FF:000036">
    <property type="entry name" value="Inositol hexakisphosphate and diphosphoinositol-pentakisphosphate kinase"/>
    <property type="match status" value="1"/>
</dbReference>
<evidence type="ECO:0000259" key="15">
    <source>
        <dbReference type="Pfam" id="PF08443"/>
    </source>
</evidence>
<keyword evidence="8" id="KW-0418">Kinase</keyword>
<sequence length="356" mass="40669">LATIGLCAMDKKIRGAPMQSILTRLRSYNEFEFISFGDDLLLQSPIEEWPRCDFLLAFHSTGFPLFKAMDYVRRYRPYCVNDLCMQSILLDRRLVLALLDASNVPTPPRIILSRDGGPTIRPDVQEHLTHHLGLTLPLPLHHSNHPKPLEIQEDEDKICINGTYSMPKPFVEKPILGEDHNLNIHYSSHQGGGTRRLFRKVGNRSSEFISGPSKIRREGSYIYERFFAVDNAQDVKVYTIGVDYAYAETRVSPCVDGIVRRNASGKEMRQVTALTEEEKEMARRVARTFGQTICGFDLLRVQGRSYVIDVNGWSFVKGNDAYYDRCSRILRRMFKAAMIKRRYSLSLPDGSGLDNL</sequence>
<dbReference type="GO" id="GO:0052843">
    <property type="term" value="F:inositol-1-diphosphate-2,3,4,5,6-pentakisphosphate diphosphatase activity"/>
    <property type="evidence" value="ECO:0007669"/>
    <property type="project" value="UniProtKB-ARBA"/>
</dbReference>
<evidence type="ECO:0000256" key="8">
    <source>
        <dbReference type="ARBA" id="ARBA00022777"/>
    </source>
</evidence>
<dbReference type="OrthoDB" id="18042at2759"/>
<dbReference type="PANTHER" id="PTHR12750:SF9">
    <property type="entry name" value="INOSITOL HEXAKISPHOSPHATE AND DIPHOSPHOINOSITOL-PENTAKISPHOSPHATE KINASE"/>
    <property type="match status" value="1"/>
</dbReference>
<dbReference type="GO" id="GO:0005524">
    <property type="term" value="F:ATP binding"/>
    <property type="evidence" value="ECO:0007669"/>
    <property type="project" value="UniProtKB-KW"/>
</dbReference>
<evidence type="ECO:0000256" key="5">
    <source>
        <dbReference type="ARBA" id="ARBA00022553"/>
    </source>
</evidence>
<dbReference type="InterPro" id="IPR037446">
    <property type="entry name" value="His_Pase_VIP1"/>
</dbReference>
<keyword evidence="10" id="KW-0206">Cytoskeleton</keyword>
<gene>
    <name evidence="17" type="ORF">BJ684DRAFT_8908</name>
</gene>